<sequence>MESKAFDQLISYLQLFKDIPLGDRGIIRGHIRFASVKEGEVLLAEGKTARELYFVCDGILKIVTINDSGKAVTQFFLKNNQFCTILDSLTHNRPSQENIIAACDTQLIVFTREQLHALYGIIPYFKGLIGDITQQGLLDKIQLRHALMGEDATARYKKFLLRQPEIALRVSLSDIASYLGITQQSLSRIRKQLR</sequence>
<dbReference type="CDD" id="cd00038">
    <property type="entry name" value="CAP_ED"/>
    <property type="match status" value="1"/>
</dbReference>
<dbReference type="Proteomes" id="UP000263900">
    <property type="component" value="Chromosome"/>
</dbReference>
<accession>A0A3B7MHN7</accession>
<organism evidence="2 3">
    <name type="scientific">Paraflavitalea soli</name>
    <dbReference type="NCBI Taxonomy" id="2315862"/>
    <lineage>
        <taxon>Bacteria</taxon>
        <taxon>Pseudomonadati</taxon>
        <taxon>Bacteroidota</taxon>
        <taxon>Chitinophagia</taxon>
        <taxon>Chitinophagales</taxon>
        <taxon>Chitinophagaceae</taxon>
        <taxon>Paraflavitalea</taxon>
    </lineage>
</organism>
<dbReference type="KEGG" id="pseg:D3H65_06945"/>
<evidence type="ECO:0000259" key="1">
    <source>
        <dbReference type="PROSITE" id="PS50042"/>
    </source>
</evidence>
<dbReference type="EMBL" id="CP032157">
    <property type="protein sequence ID" value="AXY73728.1"/>
    <property type="molecule type" value="Genomic_DNA"/>
</dbReference>
<evidence type="ECO:0000313" key="2">
    <source>
        <dbReference type="EMBL" id="AXY73728.1"/>
    </source>
</evidence>
<dbReference type="AlphaFoldDB" id="A0A3B7MHN7"/>
<dbReference type="SUPFAM" id="SSF51206">
    <property type="entry name" value="cAMP-binding domain-like"/>
    <property type="match status" value="1"/>
</dbReference>
<gene>
    <name evidence="2" type="ORF">D3H65_06945</name>
</gene>
<protein>
    <submittedName>
        <fullName evidence="2">Crp/Fnr family transcriptional regulator</fullName>
    </submittedName>
</protein>
<dbReference type="RefSeq" id="WP_119049563.1">
    <property type="nucleotide sequence ID" value="NZ_CP032157.1"/>
</dbReference>
<dbReference type="SMART" id="SM00100">
    <property type="entry name" value="cNMP"/>
    <property type="match status" value="1"/>
</dbReference>
<name>A0A3B7MHN7_9BACT</name>
<evidence type="ECO:0000313" key="3">
    <source>
        <dbReference type="Proteomes" id="UP000263900"/>
    </source>
</evidence>
<dbReference type="PROSITE" id="PS50042">
    <property type="entry name" value="CNMP_BINDING_3"/>
    <property type="match status" value="1"/>
</dbReference>
<dbReference type="InterPro" id="IPR014710">
    <property type="entry name" value="RmlC-like_jellyroll"/>
</dbReference>
<dbReference type="OrthoDB" id="758145at2"/>
<reference evidence="2 3" key="1">
    <citation type="submission" date="2018-09" db="EMBL/GenBank/DDBJ databases">
        <title>Genome sequencing of strain 6GH32-13.</title>
        <authorList>
            <person name="Weon H.-Y."/>
            <person name="Heo J."/>
            <person name="Kwon S.-W."/>
        </authorList>
    </citation>
    <scope>NUCLEOTIDE SEQUENCE [LARGE SCALE GENOMIC DNA]</scope>
    <source>
        <strain evidence="2 3">5GH32-13</strain>
    </source>
</reference>
<feature type="domain" description="Cyclic nucleotide-binding" evidence="1">
    <location>
        <begin position="15"/>
        <end position="120"/>
    </location>
</feature>
<dbReference type="InterPro" id="IPR000595">
    <property type="entry name" value="cNMP-bd_dom"/>
</dbReference>
<keyword evidence="3" id="KW-1185">Reference proteome</keyword>
<dbReference type="Pfam" id="PF00027">
    <property type="entry name" value="cNMP_binding"/>
    <property type="match status" value="1"/>
</dbReference>
<proteinExistence type="predicted"/>
<dbReference type="Gene3D" id="2.60.120.10">
    <property type="entry name" value="Jelly Rolls"/>
    <property type="match status" value="1"/>
</dbReference>
<dbReference type="InterPro" id="IPR018490">
    <property type="entry name" value="cNMP-bd_dom_sf"/>
</dbReference>